<dbReference type="AlphaFoldDB" id="A0A934QRB4"/>
<name>A0A934QRB4_9PSEU</name>
<feature type="non-terminal residue" evidence="3">
    <location>
        <position position="1"/>
    </location>
</feature>
<proteinExistence type="predicted"/>
<feature type="domain" description="Integrase catalytic" evidence="2">
    <location>
        <begin position="2"/>
        <end position="31"/>
    </location>
</feature>
<organism evidence="3 4">
    <name type="scientific">Prauserella cavernicola</name>
    <dbReference type="NCBI Taxonomy" id="2800127"/>
    <lineage>
        <taxon>Bacteria</taxon>
        <taxon>Bacillati</taxon>
        <taxon>Actinomycetota</taxon>
        <taxon>Actinomycetes</taxon>
        <taxon>Pseudonocardiales</taxon>
        <taxon>Pseudonocardiaceae</taxon>
        <taxon>Prauserella</taxon>
    </lineage>
</organism>
<evidence type="ECO:0000313" key="3">
    <source>
        <dbReference type="EMBL" id="MBK1783974.1"/>
    </source>
</evidence>
<evidence type="ECO:0000313" key="4">
    <source>
        <dbReference type="Proteomes" id="UP000635245"/>
    </source>
</evidence>
<accession>A0A934QRB4</accession>
<gene>
    <name evidence="3" type="ORF">JHE00_06485</name>
</gene>
<dbReference type="Pfam" id="PF13683">
    <property type="entry name" value="rve_3"/>
    <property type="match status" value="1"/>
</dbReference>
<dbReference type="InterPro" id="IPR001584">
    <property type="entry name" value="Integrase_cat-core"/>
</dbReference>
<dbReference type="InterPro" id="IPR012337">
    <property type="entry name" value="RNaseH-like_sf"/>
</dbReference>
<evidence type="ECO:0000256" key="1">
    <source>
        <dbReference type="SAM" id="MobiDB-lite"/>
    </source>
</evidence>
<dbReference type="SUPFAM" id="SSF53098">
    <property type="entry name" value="Ribonuclease H-like"/>
    <property type="match status" value="1"/>
</dbReference>
<dbReference type="GO" id="GO:0015074">
    <property type="term" value="P:DNA integration"/>
    <property type="evidence" value="ECO:0007669"/>
    <property type="project" value="InterPro"/>
</dbReference>
<keyword evidence="4" id="KW-1185">Reference proteome</keyword>
<feature type="region of interest" description="Disordered" evidence="1">
    <location>
        <begin position="24"/>
        <end position="43"/>
    </location>
</feature>
<comment type="caution">
    <text evidence="3">The sequence shown here is derived from an EMBL/GenBank/DDBJ whole genome shotgun (WGS) entry which is preliminary data.</text>
</comment>
<dbReference type="Proteomes" id="UP000635245">
    <property type="component" value="Unassembled WGS sequence"/>
</dbReference>
<dbReference type="RefSeq" id="WP_200315881.1">
    <property type="nucleotide sequence ID" value="NZ_JAENJH010000002.1"/>
</dbReference>
<evidence type="ECO:0000259" key="2">
    <source>
        <dbReference type="Pfam" id="PF13683"/>
    </source>
</evidence>
<sequence length="43" mass="4836">TSTEQRNTALPAWLHFYNHHRAHSAIGGRPPATRLTNLPGHHN</sequence>
<reference evidence="3" key="1">
    <citation type="submission" date="2020-12" db="EMBL/GenBank/DDBJ databases">
        <title>Prauserella sp. ASG 168, a novel actinomycete isolated from cave rock.</title>
        <authorList>
            <person name="Suriyachadkun C."/>
        </authorList>
    </citation>
    <scope>NUCLEOTIDE SEQUENCE</scope>
    <source>
        <strain evidence="3">ASG 168</strain>
    </source>
</reference>
<dbReference type="EMBL" id="JAENJH010000002">
    <property type="protein sequence ID" value="MBK1783974.1"/>
    <property type="molecule type" value="Genomic_DNA"/>
</dbReference>
<protein>
    <submittedName>
        <fullName evidence="3">Transposase</fullName>
    </submittedName>
</protein>